<name>A0A942W7Y5_9FIRM</name>
<organism evidence="2 3">
    <name type="scientific">Amedibacillus dolichus</name>
    <dbReference type="NCBI Taxonomy" id="31971"/>
    <lineage>
        <taxon>Bacteria</taxon>
        <taxon>Bacillati</taxon>
        <taxon>Bacillota</taxon>
        <taxon>Erysipelotrichia</taxon>
        <taxon>Erysipelotrichales</taxon>
        <taxon>Erysipelotrichaceae</taxon>
        <taxon>Amedibacillus</taxon>
    </lineage>
</organism>
<evidence type="ECO:0000313" key="3">
    <source>
        <dbReference type="Proteomes" id="UP000753219"/>
    </source>
</evidence>
<dbReference type="RefSeq" id="WP_022421017.1">
    <property type="nucleotide sequence ID" value="NZ_CABKNA010000005.1"/>
</dbReference>
<dbReference type="GeneID" id="92794479"/>
<evidence type="ECO:0000313" key="2">
    <source>
        <dbReference type="EMBL" id="MBS4883583.1"/>
    </source>
</evidence>
<dbReference type="AlphaFoldDB" id="A0A942W7Y5"/>
<evidence type="ECO:0008006" key="4">
    <source>
        <dbReference type="Google" id="ProtNLM"/>
    </source>
</evidence>
<feature type="signal peptide" evidence="1">
    <location>
        <begin position="1"/>
        <end position="23"/>
    </location>
</feature>
<keyword evidence="1" id="KW-0732">Signal</keyword>
<gene>
    <name evidence="2" type="ORF">KHZ85_02335</name>
</gene>
<feature type="chain" id="PRO_5039478942" description="Lipoprotein" evidence="1">
    <location>
        <begin position="24"/>
        <end position="45"/>
    </location>
</feature>
<proteinExistence type="predicted"/>
<reference evidence="2" key="1">
    <citation type="submission" date="2021-02" db="EMBL/GenBank/DDBJ databases">
        <title>Infant gut strain persistence is associated with maternal origin, phylogeny, and functional potential including surface adhesion and iron acquisition.</title>
        <authorList>
            <person name="Lou Y.C."/>
        </authorList>
    </citation>
    <scope>NUCLEOTIDE SEQUENCE</scope>
    <source>
        <strain evidence="2">L3_108_103G1_dasL3_108_103G1_concoct_2</strain>
    </source>
</reference>
<evidence type="ECO:0000256" key="1">
    <source>
        <dbReference type="SAM" id="SignalP"/>
    </source>
</evidence>
<accession>A0A942W7Y5</accession>
<sequence>MKKYVKSLIIILPIMGMALCYCAKCGSDHSHTIDCNDEIILYGGK</sequence>
<comment type="caution">
    <text evidence="2">The sequence shown here is derived from an EMBL/GenBank/DDBJ whole genome shotgun (WGS) entry which is preliminary data.</text>
</comment>
<dbReference type="EMBL" id="JAGZMZ010000004">
    <property type="protein sequence ID" value="MBS4883583.1"/>
    <property type="molecule type" value="Genomic_DNA"/>
</dbReference>
<dbReference type="Proteomes" id="UP000753219">
    <property type="component" value="Unassembled WGS sequence"/>
</dbReference>
<protein>
    <recommendedName>
        <fullName evidence="4">Lipoprotein</fullName>
    </recommendedName>
</protein>